<proteinExistence type="predicted"/>
<organism evidence="2 3">
    <name type="scientific">Cocos nucifera</name>
    <name type="common">Coconut palm</name>
    <dbReference type="NCBI Taxonomy" id="13894"/>
    <lineage>
        <taxon>Eukaryota</taxon>
        <taxon>Viridiplantae</taxon>
        <taxon>Streptophyta</taxon>
        <taxon>Embryophyta</taxon>
        <taxon>Tracheophyta</taxon>
        <taxon>Spermatophyta</taxon>
        <taxon>Magnoliopsida</taxon>
        <taxon>Liliopsida</taxon>
        <taxon>Arecaceae</taxon>
        <taxon>Arecoideae</taxon>
        <taxon>Cocoseae</taxon>
        <taxon>Attaleinae</taxon>
        <taxon>Cocos</taxon>
    </lineage>
</organism>
<dbReference type="AlphaFoldDB" id="A0A8K0I9M6"/>
<keyword evidence="3" id="KW-1185">Reference proteome</keyword>
<sequence>MIRAAAVAHAHDRPRRSVNQAGQAVEGEVGRMEVAVVPGESPPIFSPEIIFTAVPGEWNEVAQNPGNCSDGDDDTGDTYSSSLWNFETRFN</sequence>
<reference evidence="2" key="2">
    <citation type="submission" date="2019-07" db="EMBL/GenBank/DDBJ databases">
        <authorList>
            <person name="Yang Y."/>
            <person name="Bocs S."/>
            <person name="Baudouin L."/>
        </authorList>
    </citation>
    <scope>NUCLEOTIDE SEQUENCE</scope>
    <source>
        <tissue evidence="2">Spear leaf of Hainan Tall coconut</tissue>
    </source>
</reference>
<gene>
    <name evidence="2" type="ORF">COCNU_05G008300</name>
</gene>
<evidence type="ECO:0000313" key="2">
    <source>
        <dbReference type="EMBL" id="KAG1342601.1"/>
    </source>
</evidence>
<feature type="region of interest" description="Disordered" evidence="1">
    <location>
        <begin position="1"/>
        <end position="25"/>
    </location>
</feature>
<accession>A0A8K0I9M6</accession>
<dbReference type="Proteomes" id="UP000797356">
    <property type="component" value="Chromosome 5"/>
</dbReference>
<name>A0A8K0I9M6_COCNU</name>
<protein>
    <submittedName>
        <fullName evidence="2">Putative ethylene-responsive transcription factor RAP2-1-like</fullName>
    </submittedName>
</protein>
<evidence type="ECO:0000256" key="1">
    <source>
        <dbReference type="SAM" id="MobiDB-lite"/>
    </source>
</evidence>
<comment type="caution">
    <text evidence="2">The sequence shown here is derived from an EMBL/GenBank/DDBJ whole genome shotgun (WGS) entry which is preliminary data.</text>
</comment>
<evidence type="ECO:0000313" key="3">
    <source>
        <dbReference type="Proteomes" id="UP000797356"/>
    </source>
</evidence>
<reference evidence="2" key="1">
    <citation type="journal article" date="2017" name="Gigascience">
        <title>The genome draft of coconut (Cocos nucifera).</title>
        <authorList>
            <person name="Xiao Y."/>
            <person name="Xu P."/>
            <person name="Fan H."/>
            <person name="Baudouin L."/>
            <person name="Xia W."/>
            <person name="Bocs S."/>
            <person name="Xu J."/>
            <person name="Li Q."/>
            <person name="Guo A."/>
            <person name="Zhou L."/>
            <person name="Li J."/>
            <person name="Wu Y."/>
            <person name="Ma Z."/>
            <person name="Armero A."/>
            <person name="Issali A.E."/>
            <person name="Liu N."/>
            <person name="Peng M."/>
            <person name="Yang Y."/>
        </authorList>
    </citation>
    <scope>NUCLEOTIDE SEQUENCE</scope>
    <source>
        <tissue evidence="2">Spear leaf of Hainan Tall coconut</tissue>
    </source>
</reference>
<dbReference type="EMBL" id="CM017876">
    <property type="protein sequence ID" value="KAG1342601.1"/>
    <property type="molecule type" value="Genomic_DNA"/>
</dbReference>